<dbReference type="InterPro" id="IPR017441">
    <property type="entry name" value="Protein_kinase_ATP_BS"/>
</dbReference>
<dbReference type="EC" id="2.7.11.1" evidence="1"/>
<dbReference type="PROSITE" id="PS00108">
    <property type="entry name" value="PROTEIN_KINASE_ST"/>
    <property type="match status" value="1"/>
</dbReference>
<feature type="region of interest" description="Disordered" evidence="8">
    <location>
        <begin position="317"/>
        <end position="353"/>
    </location>
</feature>
<evidence type="ECO:0000256" key="6">
    <source>
        <dbReference type="ARBA" id="ARBA00022840"/>
    </source>
</evidence>
<organism evidence="10 11">
    <name type="scientific">Krasilnikovia cinnamomea</name>
    <dbReference type="NCBI Taxonomy" id="349313"/>
    <lineage>
        <taxon>Bacteria</taxon>
        <taxon>Bacillati</taxon>
        <taxon>Actinomycetota</taxon>
        <taxon>Actinomycetes</taxon>
        <taxon>Micromonosporales</taxon>
        <taxon>Micromonosporaceae</taxon>
        <taxon>Krasilnikovia</taxon>
    </lineage>
</organism>
<dbReference type="EMBL" id="SHKY01000001">
    <property type="protein sequence ID" value="RZU49173.1"/>
    <property type="molecule type" value="Genomic_DNA"/>
</dbReference>
<evidence type="ECO:0000256" key="4">
    <source>
        <dbReference type="ARBA" id="ARBA00022741"/>
    </source>
</evidence>
<keyword evidence="3" id="KW-0808">Transferase</keyword>
<evidence type="ECO:0000256" key="3">
    <source>
        <dbReference type="ARBA" id="ARBA00022679"/>
    </source>
</evidence>
<dbReference type="Gene3D" id="1.10.510.10">
    <property type="entry name" value="Transferase(Phosphotransferase) domain 1"/>
    <property type="match status" value="1"/>
</dbReference>
<evidence type="ECO:0000256" key="8">
    <source>
        <dbReference type="SAM" id="MobiDB-lite"/>
    </source>
</evidence>
<dbReference type="RefSeq" id="WP_242624697.1">
    <property type="nucleotide sequence ID" value="NZ_SHKY01000001.1"/>
</dbReference>
<dbReference type="GO" id="GO:0004674">
    <property type="term" value="F:protein serine/threonine kinase activity"/>
    <property type="evidence" value="ECO:0007669"/>
    <property type="project" value="UniProtKB-KW"/>
</dbReference>
<keyword evidence="11" id="KW-1185">Reference proteome</keyword>
<reference evidence="10 11" key="1">
    <citation type="submission" date="2019-02" db="EMBL/GenBank/DDBJ databases">
        <title>Sequencing the genomes of 1000 actinobacteria strains.</title>
        <authorList>
            <person name="Klenk H.-P."/>
        </authorList>
    </citation>
    <scope>NUCLEOTIDE SEQUENCE [LARGE SCALE GENOMIC DNA]</scope>
    <source>
        <strain evidence="10 11">DSM 45162</strain>
    </source>
</reference>
<accession>A0A4Q7ZG87</accession>
<evidence type="ECO:0000259" key="9">
    <source>
        <dbReference type="PROSITE" id="PS50011"/>
    </source>
</evidence>
<feature type="compositionally biased region" description="Low complexity" evidence="8">
    <location>
        <begin position="404"/>
        <end position="433"/>
    </location>
</feature>
<dbReference type="InterPro" id="IPR011009">
    <property type="entry name" value="Kinase-like_dom_sf"/>
</dbReference>
<evidence type="ECO:0000313" key="11">
    <source>
        <dbReference type="Proteomes" id="UP000292564"/>
    </source>
</evidence>
<feature type="binding site" evidence="7">
    <location>
        <position position="60"/>
    </location>
    <ligand>
        <name>ATP</name>
        <dbReference type="ChEBI" id="CHEBI:30616"/>
    </ligand>
</feature>
<evidence type="ECO:0000256" key="5">
    <source>
        <dbReference type="ARBA" id="ARBA00022777"/>
    </source>
</evidence>
<dbReference type="InterPro" id="IPR008271">
    <property type="entry name" value="Ser/Thr_kinase_AS"/>
</dbReference>
<dbReference type="PROSITE" id="PS00107">
    <property type="entry name" value="PROTEIN_KINASE_ATP"/>
    <property type="match status" value="1"/>
</dbReference>
<feature type="region of interest" description="Disordered" evidence="8">
    <location>
        <begin position="404"/>
        <end position="481"/>
    </location>
</feature>
<evidence type="ECO:0000256" key="7">
    <source>
        <dbReference type="PROSITE-ProRule" id="PRU10141"/>
    </source>
</evidence>
<dbReference type="InterPro" id="IPR000719">
    <property type="entry name" value="Prot_kinase_dom"/>
</dbReference>
<evidence type="ECO:0000256" key="1">
    <source>
        <dbReference type="ARBA" id="ARBA00012513"/>
    </source>
</evidence>
<sequence>MTQDPASGAAPADADDPFTLDLSGRCVGGSYQLLEPIGQGATGQVWRGVDRATGAPVAVKVLYEGLLHQPRLVSRFVQERTILLMLRHRNVVRVRDLVSVGETLALVMDLVPGGSLRDHLREHRTVAPGEAARLTAQIAGALAEAHELGVVHRDLKPDNILLEVEDGRLRTRLTDFGIARMLATPSLTMPHSVVGTPHYMAPESFQKVPASPAADVYALGVLLYELLTGQPPYEGDSVPELMRRHLAGQPVRRPGIPDPLWEVIRRCLRPEAGSRPTAAALAAELEAQATAGFTAPVPPGFSSPTQTLAKAGFGLAGSAGTGPESPPGPAVPTLVGPAVRPSRSRRPDPAGDRRWARPLVAVMLVAGGAMVAAGAATTASRLGRVDDAIGGTVLAGPDAVLPARSRSVSPVPGRSAAGHPAGAATPARSAPVRPARRQIEAAVTRTVPAPPPTASVPGPAVTGPSSRPATRSPEVKQYGPPRCGQEVRPAGAGPIVVQACFALGADVRVRADLTGPAGGRAGMAVFLLDAGTGRPAGNVKECRRVRDADPGIRRTCGPTALNPPRGHRYQVVVRWQYRSRGTGEVSGRSVSDVFAW</sequence>
<evidence type="ECO:0000256" key="2">
    <source>
        <dbReference type="ARBA" id="ARBA00022527"/>
    </source>
</evidence>
<dbReference type="Pfam" id="PF00069">
    <property type="entry name" value="Pkinase"/>
    <property type="match status" value="1"/>
</dbReference>
<name>A0A4Q7ZG87_9ACTN</name>
<keyword evidence="5 10" id="KW-0418">Kinase</keyword>
<dbReference type="AlphaFoldDB" id="A0A4Q7ZG87"/>
<feature type="domain" description="Protein kinase" evidence="9">
    <location>
        <begin position="31"/>
        <end position="291"/>
    </location>
</feature>
<dbReference type="SMART" id="SM00220">
    <property type="entry name" value="S_TKc"/>
    <property type="match status" value="1"/>
</dbReference>
<protein>
    <recommendedName>
        <fullName evidence="1">non-specific serine/threonine protein kinase</fullName>
        <ecNumber evidence="1">2.7.11.1</ecNumber>
    </recommendedName>
</protein>
<keyword evidence="4 7" id="KW-0547">Nucleotide-binding</keyword>
<dbReference type="CDD" id="cd14014">
    <property type="entry name" value="STKc_PknB_like"/>
    <property type="match status" value="1"/>
</dbReference>
<evidence type="ECO:0000313" key="10">
    <source>
        <dbReference type="EMBL" id="RZU49173.1"/>
    </source>
</evidence>
<keyword evidence="6 7" id="KW-0067">ATP-binding</keyword>
<dbReference type="PROSITE" id="PS50011">
    <property type="entry name" value="PROTEIN_KINASE_DOM"/>
    <property type="match status" value="1"/>
</dbReference>
<dbReference type="GO" id="GO:0005524">
    <property type="term" value="F:ATP binding"/>
    <property type="evidence" value="ECO:0007669"/>
    <property type="project" value="UniProtKB-UniRule"/>
</dbReference>
<gene>
    <name evidence="10" type="ORF">EV385_0909</name>
</gene>
<dbReference type="SUPFAM" id="SSF56112">
    <property type="entry name" value="Protein kinase-like (PK-like)"/>
    <property type="match status" value="1"/>
</dbReference>
<keyword evidence="2" id="KW-0723">Serine/threonine-protein kinase</keyword>
<dbReference type="PANTHER" id="PTHR43289">
    <property type="entry name" value="MITOGEN-ACTIVATED PROTEIN KINASE KINASE KINASE 20-RELATED"/>
    <property type="match status" value="1"/>
</dbReference>
<comment type="caution">
    <text evidence="10">The sequence shown here is derived from an EMBL/GenBank/DDBJ whole genome shotgun (WGS) entry which is preliminary data.</text>
</comment>
<dbReference type="Proteomes" id="UP000292564">
    <property type="component" value="Unassembled WGS sequence"/>
</dbReference>
<proteinExistence type="predicted"/>
<dbReference type="PANTHER" id="PTHR43289:SF6">
    <property type="entry name" value="SERINE_THREONINE-PROTEIN KINASE NEKL-3"/>
    <property type="match status" value="1"/>
</dbReference>